<keyword evidence="9 12" id="KW-0503">Monooxygenase</keyword>
<evidence type="ECO:0000256" key="2">
    <source>
        <dbReference type="ARBA" id="ARBA00010617"/>
    </source>
</evidence>
<comment type="subcellular location">
    <subcellularLocation>
        <location evidence="1">Membrane</location>
        <topology evidence="1">Single-pass membrane protein</topology>
    </subcellularLocation>
</comment>
<dbReference type="GO" id="GO:0016705">
    <property type="term" value="F:oxidoreductase activity, acting on paired donors, with incorporation or reduction of molecular oxygen"/>
    <property type="evidence" value="ECO:0007669"/>
    <property type="project" value="InterPro"/>
</dbReference>
<organism evidence="13 14">
    <name type="scientific">Populus trichocarpa</name>
    <name type="common">Western balsam poplar</name>
    <name type="synonym">Populus balsamifera subsp. trichocarpa</name>
    <dbReference type="NCBI Taxonomy" id="3694"/>
    <lineage>
        <taxon>Eukaryota</taxon>
        <taxon>Viridiplantae</taxon>
        <taxon>Streptophyta</taxon>
        <taxon>Embryophyta</taxon>
        <taxon>Tracheophyta</taxon>
        <taxon>Spermatophyta</taxon>
        <taxon>Magnoliopsida</taxon>
        <taxon>eudicotyledons</taxon>
        <taxon>Gunneridae</taxon>
        <taxon>Pentapetalae</taxon>
        <taxon>rosids</taxon>
        <taxon>fabids</taxon>
        <taxon>Malpighiales</taxon>
        <taxon>Salicaceae</taxon>
        <taxon>Saliceae</taxon>
        <taxon>Populus</taxon>
    </lineage>
</organism>
<keyword evidence="3 11" id="KW-0349">Heme</keyword>
<evidence type="ECO:0000256" key="3">
    <source>
        <dbReference type="ARBA" id="ARBA00022617"/>
    </source>
</evidence>
<protein>
    <recommendedName>
        <fullName evidence="15">Cytochrome P450</fullName>
    </recommendedName>
</protein>
<accession>A0A3N7I0M4</accession>
<dbReference type="PANTHER" id="PTHR24282">
    <property type="entry name" value="CYTOCHROME P450 FAMILY MEMBER"/>
    <property type="match status" value="1"/>
</dbReference>
<dbReference type="GO" id="GO:0004497">
    <property type="term" value="F:monooxygenase activity"/>
    <property type="evidence" value="ECO:0000318"/>
    <property type="project" value="GO_Central"/>
</dbReference>
<dbReference type="OMA" id="ISFGEKW"/>
<keyword evidence="5 11" id="KW-0479">Metal-binding</keyword>
<dbReference type="PROSITE" id="PS00086">
    <property type="entry name" value="CYTOCHROME_P450"/>
    <property type="match status" value="1"/>
</dbReference>
<evidence type="ECO:0000256" key="5">
    <source>
        <dbReference type="ARBA" id="ARBA00022723"/>
    </source>
</evidence>
<evidence type="ECO:0000256" key="1">
    <source>
        <dbReference type="ARBA" id="ARBA00004167"/>
    </source>
</evidence>
<evidence type="ECO:0000256" key="10">
    <source>
        <dbReference type="ARBA" id="ARBA00023136"/>
    </source>
</evidence>
<proteinExistence type="inferred from homology"/>
<dbReference type="GO" id="GO:0005506">
    <property type="term" value="F:iron ion binding"/>
    <property type="evidence" value="ECO:0007669"/>
    <property type="project" value="InterPro"/>
</dbReference>
<dbReference type="EMBL" id="CM009308">
    <property type="protein sequence ID" value="RQP03539.1"/>
    <property type="molecule type" value="Genomic_DNA"/>
</dbReference>
<evidence type="ECO:0000256" key="11">
    <source>
        <dbReference type="PIRSR" id="PIRSR602401-1"/>
    </source>
</evidence>
<dbReference type="PANTHER" id="PTHR24282:SF236">
    <property type="entry name" value="CYTOCHROME P450"/>
    <property type="match status" value="1"/>
</dbReference>
<dbReference type="InParanoid" id="A0A3N7I0M4"/>
<dbReference type="Gene3D" id="1.10.630.10">
    <property type="entry name" value="Cytochrome P450"/>
    <property type="match status" value="1"/>
</dbReference>
<gene>
    <name evidence="13" type="ORF">POPTR_019G071200</name>
</gene>
<name>A0A3N7I0M4_POPTR</name>
<dbReference type="InterPro" id="IPR002401">
    <property type="entry name" value="Cyt_P450_E_grp-I"/>
</dbReference>
<dbReference type="STRING" id="3694.A0A3N7I0M4"/>
<dbReference type="AlphaFoldDB" id="A0A3N7I0M4"/>
<evidence type="ECO:0000256" key="9">
    <source>
        <dbReference type="ARBA" id="ARBA00023033"/>
    </source>
</evidence>
<dbReference type="GO" id="GO:0020037">
    <property type="term" value="F:heme binding"/>
    <property type="evidence" value="ECO:0007669"/>
    <property type="project" value="InterPro"/>
</dbReference>
<dbReference type="InterPro" id="IPR017972">
    <property type="entry name" value="Cyt_P450_CS"/>
</dbReference>
<dbReference type="Gramene" id="Potri.019G071200.2.v4.1">
    <property type="protein sequence ID" value="Potri.019G071200.2.v4.1"/>
    <property type="gene ID" value="Potri.019G071200.v4.1"/>
</dbReference>
<dbReference type="PRINTS" id="PR00463">
    <property type="entry name" value="EP450I"/>
</dbReference>
<evidence type="ECO:0000256" key="8">
    <source>
        <dbReference type="ARBA" id="ARBA00023004"/>
    </source>
</evidence>
<dbReference type="PROSITE" id="PS00018">
    <property type="entry name" value="EF_HAND_1"/>
    <property type="match status" value="1"/>
</dbReference>
<dbReference type="InterPro" id="IPR018247">
    <property type="entry name" value="EF_Hand_1_Ca_BS"/>
</dbReference>
<dbReference type="InterPro" id="IPR001128">
    <property type="entry name" value="Cyt_P450"/>
</dbReference>
<evidence type="ECO:0000256" key="4">
    <source>
        <dbReference type="ARBA" id="ARBA00022692"/>
    </source>
</evidence>
<evidence type="ECO:0000256" key="6">
    <source>
        <dbReference type="ARBA" id="ARBA00022989"/>
    </source>
</evidence>
<feature type="binding site" description="axial binding residue" evidence="11">
    <location>
        <position position="460"/>
    </location>
    <ligand>
        <name>heme</name>
        <dbReference type="ChEBI" id="CHEBI:30413"/>
    </ligand>
    <ligandPart>
        <name>Fe</name>
        <dbReference type="ChEBI" id="CHEBI:18248"/>
    </ligandPart>
</feature>
<reference evidence="13 14" key="1">
    <citation type="journal article" date="2006" name="Science">
        <title>The genome of black cottonwood, Populus trichocarpa (Torr. &amp; Gray).</title>
        <authorList>
            <person name="Tuskan G.A."/>
            <person name="Difazio S."/>
            <person name="Jansson S."/>
            <person name="Bohlmann J."/>
            <person name="Grigoriev I."/>
            <person name="Hellsten U."/>
            <person name="Putnam N."/>
            <person name="Ralph S."/>
            <person name="Rombauts S."/>
            <person name="Salamov A."/>
            <person name="Schein J."/>
            <person name="Sterck L."/>
            <person name="Aerts A."/>
            <person name="Bhalerao R.R."/>
            <person name="Bhalerao R.P."/>
            <person name="Blaudez D."/>
            <person name="Boerjan W."/>
            <person name="Brun A."/>
            <person name="Brunner A."/>
            <person name="Busov V."/>
            <person name="Campbell M."/>
            <person name="Carlson J."/>
            <person name="Chalot M."/>
            <person name="Chapman J."/>
            <person name="Chen G.L."/>
            <person name="Cooper D."/>
            <person name="Coutinho P.M."/>
            <person name="Couturier J."/>
            <person name="Covert S."/>
            <person name="Cronk Q."/>
            <person name="Cunningham R."/>
            <person name="Davis J."/>
            <person name="Degroeve S."/>
            <person name="Dejardin A."/>
            <person name="Depamphilis C."/>
            <person name="Detter J."/>
            <person name="Dirks B."/>
            <person name="Dubchak I."/>
            <person name="Duplessis S."/>
            <person name="Ehlting J."/>
            <person name="Ellis B."/>
            <person name="Gendler K."/>
            <person name="Goodstein D."/>
            <person name="Gribskov M."/>
            <person name="Grimwood J."/>
            <person name="Groover A."/>
            <person name="Gunter L."/>
            <person name="Hamberger B."/>
            <person name="Heinze B."/>
            <person name="Helariutta Y."/>
            <person name="Henrissat B."/>
            <person name="Holligan D."/>
            <person name="Holt R."/>
            <person name="Huang W."/>
            <person name="Islam-Faridi N."/>
            <person name="Jones S."/>
            <person name="Jones-Rhoades M."/>
            <person name="Jorgensen R."/>
            <person name="Joshi C."/>
            <person name="Kangasjarvi J."/>
            <person name="Karlsson J."/>
            <person name="Kelleher C."/>
            <person name="Kirkpatrick R."/>
            <person name="Kirst M."/>
            <person name="Kohler A."/>
            <person name="Kalluri U."/>
            <person name="Larimer F."/>
            <person name="Leebens-Mack J."/>
            <person name="Leple J.C."/>
            <person name="Locascio P."/>
            <person name="Lou Y."/>
            <person name="Lucas S."/>
            <person name="Martin F."/>
            <person name="Montanini B."/>
            <person name="Napoli C."/>
            <person name="Nelson D.R."/>
            <person name="Nelson C."/>
            <person name="Nieminen K."/>
            <person name="Nilsson O."/>
            <person name="Pereda V."/>
            <person name="Peter G."/>
            <person name="Philippe R."/>
            <person name="Pilate G."/>
            <person name="Poliakov A."/>
            <person name="Razumovskaya J."/>
            <person name="Richardson P."/>
            <person name="Rinaldi C."/>
            <person name="Ritland K."/>
            <person name="Rouze P."/>
            <person name="Ryaboy D."/>
            <person name="Schmutz J."/>
            <person name="Schrader J."/>
            <person name="Segerman B."/>
            <person name="Shin H."/>
            <person name="Siddiqui A."/>
            <person name="Sterky F."/>
            <person name="Terry A."/>
            <person name="Tsai C.J."/>
            <person name="Uberbacher E."/>
            <person name="Unneberg P."/>
            <person name="Vahala J."/>
            <person name="Wall K."/>
            <person name="Wessler S."/>
            <person name="Yang G."/>
            <person name="Yin T."/>
            <person name="Douglas C."/>
            <person name="Marra M."/>
            <person name="Sandberg G."/>
            <person name="Van de Peer Y."/>
            <person name="Rokhsar D."/>
        </authorList>
    </citation>
    <scope>NUCLEOTIDE SEQUENCE [LARGE SCALE GENOMIC DNA]</scope>
    <source>
        <strain evidence="14">cv. Nisqually</strain>
    </source>
</reference>
<dbReference type="Pfam" id="PF00067">
    <property type="entry name" value="p450"/>
    <property type="match status" value="1"/>
</dbReference>
<evidence type="ECO:0000256" key="7">
    <source>
        <dbReference type="ARBA" id="ARBA00023002"/>
    </source>
</evidence>
<dbReference type="PRINTS" id="PR00385">
    <property type="entry name" value="P450"/>
</dbReference>
<dbReference type="GO" id="GO:0016020">
    <property type="term" value="C:membrane"/>
    <property type="evidence" value="ECO:0007669"/>
    <property type="project" value="UniProtKB-SubCell"/>
</dbReference>
<evidence type="ECO:0000256" key="12">
    <source>
        <dbReference type="RuleBase" id="RU000461"/>
    </source>
</evidence>
<evidence type="ECO:0000313" key="13">
    <source>
        <dbReference type="EMBL" id="RQP03539.1"/>
    </source>
</evidence>
<keyword evidence="14" id="KW-1185">Reference proteome</keyword>
<comment type="cofactor">
    <cofactor evidence="11">
        <name>heme</name>
        <dbReference type="ChEBI" id="CHEBI:30413"/>
    </cofactor>
</comment>
<dbReference type="SMR" id="A0A3N7I0M4"/>
<evidence type="ECO:0000313" key="14">
    <source>
        <dbReference type="Proteomes" id="UP000006729"/>
    </source>
</evidence>
<evidence type="ECO:0008006" key="15">
    <source>
        <dbReference type="Google" id="ProtNLM"/>
    </source>
</evidence>
<dbReference type="InterPro" id="IPR050665">
    <property type="entry name" value="Cytochrome_P450_Monooxygen"/>
</dbReference>
<dbReference type="OrthoDB" id="1470350at2759"/>
<keyword evidence="7 12" id="KW-0560">Oxidoreductase</keyword>
<dbReference type="SUPFAM" id="SSF48264">
    <property type="entry name" value="Cytochrome P450"/>
    <property type="match status" value="1"/>
</dbReference>
<keyword evidence="6" id="KW-1133">Transmembrane helix</keyword>
<keyword evidence="8 11" id="KW-0408">Iron</keyword>
<keyword evidence="4" id="KW-0812">Transmembrane</keyword>
<dbReference type="InterPro" id="IPR036396">
    <property type="entry name" value="Cyt_P450_sf"/>
</dbReference>
<keyword evidence="10" id="KW-0472">Membrane</keyword>
<comment type="similarity">
    <text evidence="2 12">Belongs to the cytochrome P450 family.</text>
</comment>
<sequence length="512" mass="58778">MGTLLMCFSSCLCFFLLVILLKFLNKVWWAPIRVQSLMKSQGIEGPPYRFLYGSTTEILNIINAMDGSSQELSHNTFARILPHAYSWVKVYGMNFLYWYGPQPHLMVTEPELVKEILSNKDGDYKKIPVETHVKRLLGDGLVTSSGEKWFKMRKLGNQAFHGESLKGMIPDMIASVEVMLKRWRNHEGKEIDTFQEFKVLTSEVISRTAFGSSYLEGQHIFDMIMNMIDIIYRNNYRISIPFIGKIFKSSDDIESENLEKRVRESIIKMMKKREEEATSGHLDGYGNDFFGLLLKAYHDPDNSKKISVDDLIDECKTIYVAGQETTTSLLSWTVLLLAICPDWQDKVRKEVLELIGQQNPSPDRMTKLKIMSMVINESLRLYAPSNYLARKVDKEVRLGNLILPANMEIYMSTLAHHYNPEIWGEDVHLFKPERFAEGVAKATNKSIATFFPFGMGPRTCLGFNYAIIEGKIALSMILQRYRFTLSPTYVHHPVHLLTVCPKRGIQVILQPL</sequence>
<dbReference type="Proteomes" id="UP000006729">
    <property type="component" value="Chromosome 19"/>
</dbReference>